<evidence type="ECO:0000313" key="3">
    <source>
        <dbReference type="Proteomes" id="UP000602181"/>
    </source>
</evidence>
<keyword evidence="1" id="KW-1133">Transmembrane helix</keyword>
<protein>
    <recommendedName>
        <fullName evidence="4">Stage II sporulation protein M</fullName>
    </recommendedName>
</protein>
<dbReference type="EMBL" id="JACOIH010000001">
    <property type="protein sequence ID" value="MBC3937389.1"/>
    <property type="molecule type" value="Genomic_DNA"/>
</dbReference>
<organism evidence="2 3">
    <name type="scientific">Anaerotruncus massiliensis</name>
    <name type="common">ex Togo et al. 2019</name>
    <dbReference type="NCBI Taxonomy" id="1673720"/>
    <lineage>
        <taxon>Bacteria</taxon>
        <taxon>Bacillati</taxon>
        <taxon>Bacillota</taxon>
        <taxon>Clostridia</taxon>
        <taxon>Eubacteriales</taxon>
        <taxon>Oscillospiraceae</taxon>
        <taxon>Anaerotruncus</taxon>
    </lineage>
</organism>
<evidence type="ECO:0000313" key="2">
    <source>
        <dbReference type="EMBL" id="MBC3937389.1"/>
    </source>
</evidence>
<dbReference type="Proteomes" id="UP000602181">
    <property type="component" value="Unassembled WGS sequence"/>
</dbReference>
<keyword evidence="3" id="KW-1185">Reference proteome</keyword>
<keyword evidence="1" id="KW-0812">Transmembrane</keyword>
<feature type="transmembrane region" description="Helical" evidence="1">
    <location>
        <begin position="115"/>
        <end position="137"/>
    </location>
</feature>
<name>A0ABR7AAD3_9FIRM</name>
<keyword evidence="1" id="KW-0472">Membrane</keyword>
<evidence type="ECO:0008006" key="4">
    <source>
        <dbReference type="Google" id="ProtNLM"/>
    </source>
</evidence>
<evidence type="ECO:0000256" key="1">
    <source>
        <dbReference type="SAM" id="Phobius"/>
    </source>
</evidence>
<sequence>MRSSLFSSRSLSTWALGLCFLAGLLIGTLLVSRSGPDTRAALQVILGGYVERRQTLAFASIAASTFCSTFAALAVLFFCGFCTIAQIIIFAVPLFKGLGYGFSIGMLYAQYGTSAIRYVAFLLLPTMFLSTLLLILASRSSLRLSVTLLRSALVAPDENGSRRIKRYCVKYMIFTGICLLIALFDALIVTRFGGLFVL</sequence>
<comment type="caution">
    <text evidence="2">The sequence shown here is derived from an EMBL/GenBank/DDBJ whole genome shotgun (WGS) entry which is preliminary data.</text>
</comment>
<dbReference type="RefSeq" id="WP_147437499.1">
    <property type="nucleotide sequence ID" value="NZ_JACOIH010000001.1"/>
</dbReference>
<proteinExistence type="predicted"/>
<accession>A0ABR7AAD3</accession>
<feature type="transmembrane region" description="Helical" evidence="1">
    <location>
        <begin position="171"/>
        <end position="192"/>
    </location>
</feature>
<reference evidence="2 3" key="1">
    <citation type="submission" date="2020-08" db="EMBL/GenBank/DDBJ databases">
        <authorList>
            <person name="Liu C."/>
            <person name="Sun Q."/>
        </authorList>
    </citation>
    <scope>NUCLEOTIDE SEQUENCE [LARGE SCALE GENOMIC DNA]</scope>
    <source>
        <strain evidence="2 3">22A2-44</strain>
    </source>
</reference>
<gene>
    <name evidence="2" type="ORF">H8R05_00575</name>
</gene>